<name>A0A4D6EI76_9VIRU</name>
<dbReference type="PANTHER" id="PTHR46586">
    <property type="entry name" value="ANKYRIN REPEAT-CONTAINING PROTEIN"/>
    <property type="match status" value="1"/>
</dbReference>
<proteinExistence type="predicted"/>
<sequence>MEDTCDTHMTIEQDPGAMVGSVVSPHASSDVCEDVTLADLPREVLLHIVQFIERPSDLLAARMAARLFDMIDVARRAAEWAACPAHAGVVIRSRAPRDLIAKALPLYADHTHRTLLGLAVAGGRLDVVRLIHEFIESSAADAPCRLSRYDIYQAMCGAARGGHVDIVRYLLTRRIGNVHGRDCGWGVKQAAGTGNVDLFVFAHDVYSLPATSTKPCRCDAEVGRAAWDAVQPDVALWMRDFGCAGYCRPVFDQLTEALIQGHNSIEAIVRHMEPITDPELVQRLNNAVTSADAGHHAAIMAAIDHGLPIDPTALFMGAASSGDVKALALVSDRFPPTRHMVRSAIVAAMSYDGESDSVRWLAQQWPDAVDATLVTACIIEGTLGKVRALESVLDPPYDWQRAAGAVLASQDERLIAYAIEQKGVVLDESIVLTEGFVPYAPAVAYLIRHYGREHTQALYDMGAALWRRQQSCEVYCLEEVAEQGDLCVAAYAAMFWAHDRDHESQSAPTCACASCRGPDGSRPLKRRRVEPSSSPPPQDPLDDAHHE</sequence>
<reference evidence="2" key="1">
    <citation type="journal article" date="2019" name="Front. Microbiol.">
        <title>Pandoravirus Celtis Illustrates the Microevolution Processes at Work in the Giant Pandoraviridae Genomes.</title>
        <authorList>
            <person name="Legendre M."/>
            <person name="Alempic J.M."/>
            <person name="Philippe N."/>
            <person name="Lartigue A."/>
            <person name="Jeudy S."/>
            <person name="Poirot O."/>
            <person name="Ta N.T."/>
            <person name="Nin S."/>
            <person name="Coute Y."/>
            <person name="Abergel C."/>
            <person name="Claverie J.M."/>
        </authorList>
    </citation>
    <scope>NUCLEOTIDE SEQUENCE</scope>
</reference>
<dbReference type="SUPFAM" id="SSF48403">
    <property type="entry name" value="Ankyrin repeat"/>
    <property type="match status" value="1"/>
</dbReference>
<evidence type="ECO:0000313" key="3">
    <source>
        <dbReference type="Proteomes" id="UP001237152"/>
    </source>
</evidence>
<dbReference type="InterPro" id="IPR036770">
    <property type="entry name" value="Ankyrin_rpt-contain_sf"/>
</dbReference>
<evidence type="ECO:0000256" key="1">
    <source>
        <dbReference type="SAM" id="MobiDB-lite"/>
    </source>
</evidence>
<dbReference type="Gene3D" id="1.25.40.20">
    <property type="entry name" value="Ankyrin repeat-containing domain"/>
    <property type="match status" value="1"/>
</dbReference>
<protein>
    <submittedName>
        <fullName evidence="2">Ankyrin repeat domain containing protein</fullName>
    </submittedName>
</protein>
<dbReference type="Proteomes" id="UP001237152">
    <property type="component" value="Segment"/>
</dbReference>
<dbReference type="PANTHER" id="PTHR46586:SF3">
    <property type="entry name" value="ANKYRIN REPEAT-CONTAINING PROTEIN"/>
    <property type="match status" value="1"/>
</dbReference>
<evidence type="ECO:0000313" key="2">
    <source>
        <dbReference type="EMBL" id="QBZ81414.1"/>
    </source>
</evidence>
<feature type="region of interest" description="Disordered" evidence="1">
    <location>
        <begin position="507"/>
        <end position="547"/>
    </location>
</feature>
<organism evidence="2 3">
    <name type="scientific">Pandoravirus celtis</name>
    <dbReference type="NCBI Taxonomy" id="2568002"/>
    <lineage>
        <taxon>Viruses</taxon>
        <taxon>Pandoravirus</taxon>
    </lineage>
</organism>
<accession>A0A4D6EI76</accession>
<dbReference type="InterPro" id="IPR052050">
    <property type="entry name" value="SecEffector_AnkRepeat"/>
</dbReference>
<gene>
    <name evidence="2" type="ORF">pclt_cds_827</name>
</gene>
<dbReference type="EMBL" id="MK174290">
    <property type="protein sequence ID" value="QBZ81414.1"/>
    <property type="molecule type" value="Genomic_DNA"/>
</dbReference>